<dbReference type="EMBL" id="FNID01000030">
    <property type="protein sequence ID" value="SDN73107.1"/>
    <property type="molecule type" value="Genomic_DNA"/>
</dbReference>
<comment type="similarity">
    <text evidence="1">Belongs to the bacterial solute-binding protein 1 family.</text>
</comment>
<dbReference type="STRING" id="258515.SAMN05192585_13011"/>
<dbReference type="InterPro" id="IPR050490">
    <property type="entry name" value="Bact_solute-bd_prot1"/>
</dbReference>
<name>A0A1H0DS90_9FIRM</name>
<evidence type="ECO:0000256" key="4">
    <source>
        <dbReference type="SAM" id="MobiDB-lite"/>
    </source>
</evidence>
<protein>
    <submittedName>
        <fullName evidence="6">Carbohydrate ABC transporter substrate-binding protein, CUT1 family</fullName>
    </submittedName>
</protein>
<dbReference type="AlphaFoldDB" id="A0A1H0DS90"/>
<dbReference type="Pfam" id="PF13416">
    <property type="entry name" value="SBP_bac_8"/>
    <property type="match status" value="1"/>
</dbReference>
<reference evidence="6 7" key="1">
    <citation type="submission" date="2016-10" db="EMBL/GenBank/DDBJ databases">
        <authorList>
            <person name="de Groot N.N."/>
        </authorList>
    </citation>
    <scope>NUCLEOTIDE SEQUENCE [LARGE SCALE GENOMIC DNA]</scope>
    <source>
        <strain evidence="6 7">CGMCC 1.5012</strain>
    </source>
</reference>
<accession>A0A1H0DS90</accession>
<keyword evidence="2" id="KW-0813">Transport</keyword>
<evidence type="ECO:0000256" key="5">
    <source>
        <dbReference type="SAM" id="SignalP"/>
    </source>
</evidence>
<organism evidence="6 7">
    <name type="scientific">Acetanaerobacterium elongatum</name>
    <dbReference type="NCBI Taxonomy" id="258515"/>
    <lineage>
        <taxon>Bacteria</taxon>
        <taxon>Bacillati</taxon>
        <taxon>Bacillota</taxon>
        <taxon>Clostridia</taxon>
        <taxon>Eubacteriales</taxon>
        <taxon>Oscillospiraceae</taxon>
        <taxon>Acetanaerobacterium</taxon>
    </lineage>
</organism>
<keyword evidence="7" id="KW-1185">Reference proteome</keyword>
<dbReference type="RefSeq" id="WP_092641884.1">
    <property type="nucleotide sequence ID" value="NZ_FNID01000030.1"/>
</dbReference>
<dbReference type="CDD" id="cd13585">
    <property type="entry name" value="PBP2_TMBP_like"/>
    <property type="match status" value="1"/>
</dbReference>
<gene>
    <name evidence="6" type="ORF">SAMN05192585_13011</name>
</gene>
<dbReference type="SUPFAM" id="SSF53850">
    <property type="entry name" value="Periplasmic binding protein-like II"/>
    <property type="match status" value="1"/>
</dbReference>
<dbReference type="OrthoDB" id="9795467at2"/>
<evidence type="ECO:0000256" key="1">
    <source>
        <dbReference type="ARBA" id="ARBA00008520"/>
    </source>
</evidence>
<keyword evidence="3 5" id="KW-0732">Signal</keyword>
<dbReference type="PANTHER" id="PTHR43649">
    <property type="entry name" value="ARABINOSE-BINDING PROTEIN-RELATED"/>
    <property type="match status" value="1"/>
</dbReference>
<dbReference type="InterPro" id="IPR006059">
    <property type="entry name" value="SBP"/>
</dbReference>
<feature type="chain" id="PRO_5039097631" evidence="5">
    <location>
        <begin position="23"/>
        <end position="434"/>
    </location>
</feature>
<dbReference type="PROSITE" id="PS51257">
    <property type="entry name" value="PROKAR_LIPOPROTEIN"/>
    <property type="match status" value="1"/>
</dbReference>
<sequence length="434" mass="47431">MKKIVGLLLALTLLLTTFAACGKPSDVSSSSSNASAPSVSEASKPSEPVTITHWYWADNPKYSETMQAMVKDFNETNGKNITVVAQEYPWDGGKYSENLFTAVQGGGGPDTASWKLTATPLFVANNLLANLDSYIANWKDKDLIEQSLYNTMKQAGGSDSIFVMPWNTQVLYVYYRPSMFKDAGVEVPTTYDQFLEACKKLTRDTNGDGKTDVYGFGMRGAKGGQEPWGSFIWARGGNFENFNTPEAIQGMKDFVDLYKKGYVPPTAPTDGFNEIIANFKSGKTAMTIHHIGSSAGMIETFGDDVAAFPFPAGKSQWTSMGDTENVMFEACKNKDAAFEWISYLATGKGQETWCTVTGNVPVSKTVKELPAFQDNRFMKVSIEAAPNAGIYPILDTTTEWISNVWPNTVAGALTGKITPEKAMETLQTSLYGKK</sequence>
<feature type="signal peptide" evidence="5">
    <location>
        <begin position="1"/>
        <end position="22"/>
    </location>
</feature>
<evidence type="ECO:0000313" key="7">
    <source>
        <dbReference type="Proteomes" id="UP000199182"/>
    </source>
</evidence>
<evidence type="ECO:0000256" key="2">
    <source>
        <dbReference type="ARBA" id="ARBA00022448"/>
    </source>
</evidence>
<evidence type="ECO:0000256" key="3">
    <source>
        <dbReference type="ARBA" id="ARBA00022729"/>
    </source>
</evidence>
<dbReference type="Gene3D" id="3.40.190.10">
    <property type="entry name" value="Periplasmic binding protein-like II"/>
    <property type="match status" value="1"/>
</dbReference>
<dbReference type="Proteomes" id="UP000199182">
    <property type="component" value="Unassembled WGS sequence"/>
</dbReference>
<proteinExistence type="inferred from homology"/>
<feature type="region of interest" description="Disordered" evidence="4">
    <location>
        <begin position="23"/>
        <end position="44"/>
    </location>
</feature>
<evidence type="ECO:0000313" key="6">
    <source>
        <dbReference type="EMBL" id="SDN73107.1"/>
    </source>
</evidence>
<dbReference type="PANTHER" id="PTHR43649:SF34">
    <property type="entry name" value="ABC TRANSPORTER PERIPLASMIC-BINDING PROTEIN YCJN-RELATED"/>
    <property type="match status" value="1"/>
</dbReference>
<feature type="compositionally biased region" description="Low complexity" evidence="4">
    <location>
        <begin position="23"/>
        <end position="43"/>
    </location>
</feature>